<gene>
    <name evidence="1" type="ORF">G210_0526</name>
</gene>
<dbReference type="EMBL" id="AOGT01000953">
    <property type="protein sequence ID" value="EMG48837.1"/>
    <property type="molecule type" value="Genomic_DNA"/>
</dbReference>
<dbReference type="OrthoDB" id="4023279at2759"/>
<name>M3HMZ4_CANMX</name>
<protein>
    <submittedName>
        <fullName evidence="1">Uncharacterized protein</fullName>
    </submittedName>
</protein>
<accession>M3HMZ4</accession>
<dbReference type="Proteomes" id="UP000011777">
    <property type="component" value="Unassembled WGS sequence"/>
</dbReference>
<evidence type="ECO:0000313" key="1">
    <source>
        <dbReference type="EMBL" id="EMG48837.1"/>
    </source>
</evidence>
<keyword evidence="2" id="KW-1185">Reference proteome</keyword>
<comment type="caution">
    <text evidence="1">The sequence shown here is derived from an EMBL/GenBank/DDBJ whole genome shotgun (WGS) entry which is preliminary data.</text>
</comment>
<dbReference type="HOGENOM" id="CLU_084555_0_0_1"/>
<organism evidence="1 2">
    <name type="scientific">Candida maltosa (strain Xu316)</name>
    <name type="common">Yeast</name>
    <dbReference type="NCBI Taxonomy" id="1245528"/>
    <lineage>
        <taxon>Eukaryota</taxon>
        <taxon>Fungi</taxon>
        <taxon>Dikarya</taxon>
        <taxon>Ascomycota</taxon>
        <taxon>Saccharomycotina</taxon>
        <taxon>Pichiomycetes</taxon>
        <taxon>Debaryomycetaceae</taxon>
        <taxon>Candida/Lodderomyces clade</taxon>
        <taxon>Candida</taxon>
    </lineage>
</organism>
<proteinExistence type="predicted"/>
<reference evidence="1 2" key="1">
    <citation type="submission" date="2013-02" db="EMBL/GenBank/DDBJ databases">
        <title>Genome sequence of Candida maltosa Xu316, a potential industrial strain for xylitol and ethanol production.</title>
        <authorList>
            <person name="Yu J."/>
            <person name="Wang Q."/>
            <person name="Geng X."/>
            <person name="Bao W."/>
            <person name="He P."/>
            <person name="Cai J."/>
        </authorList>
    </citation>
    <scope>NUCLEOTIDE SEQUENCE [LARGE SCALE GENOMIC DNA]</scope>
    <source>
        <strain evidence="2">Xu316</strain>
    </source>
</reference>
<evidence type="ECO:0000313" key="2">
    <source>
        <dbReference type="Proteomes" id="UP000011777"/>
    </source>
</evidence>
<dbReference type="eggNOG" id="ENOG502TDFT">
    <property type="taxonomic scope" value="Eukaryota"/>
</dbReference>
<sequence length="205" mass="23989">MPDPTPYPLTNYYFLLRTENITPLIDSITDLTQQINKNHKIINDLCTTIDQASRYPTTISTTSPSVSFPEDVELSDPLHYLLEQKYNLPQRHNTDRNTVTDYKTGLCDDISRLEAILNGKQIKNGKLKEVLEMYEDDIVTVLIPNLKELIRVKINETFVMYREVIAMKFDELEKGVVYKGYLEYVDYIWENFEKLNRIVDGLDRQ</sequence>
<dbReference type="AlphaFoldDB" id="M3HMZ4"/>